<comment type="similarity">
    <text evidence="1">Belongs to the RelE toxin family.</text>
</comment>
<dbReference type="PANTHER" id="PTHR33755">
    <property type="entry name" value="TOXIN PARE1-RELATED"/>
    <property type="match status" value="1"/>
</dbReference>
<proteinExistence type="inferred from homology"/>
<gene>
    <name evidence="4" type="ORF">BDD21_1720</name>
</gene>
<reference evidence="4 5" key="1">
    <citation type="submission" date="2018-10" db="EMBL/GenBank/DDBJ databases">
        <title>Genomic Encyclopedia of Archaeal and Bacterial Type Strains, Phase II (KMG-II): from individual species to whole genera.</title>
        <authorList>
            <person name="Goeker M."/>
        </authorList>
    </citation>
    <scope>NUCLEOTIDE SEQUENCE [LARGE SCALE GENOMIC DNA]</scope>
    <source>
        <strain evidence="4 5">DSM 235</strain>
    </source>
</reference>
<dbReference type="OrthoDB" id="276174at2"/>
<dbReference type="Gene3D" id="3.30.2310.20">
    <property type="entry name" value="RelE-like"/>
    <property type="match status" value="1"/>
</dbReference>
<comment type="caution">
    <text evidence="4">The sequence shown here is derived from an EMBL/GenBank/DDBJ whole genome shotgun (WGS) entry which is preliminary data.</text>
</comment>
<evidence type="ECO:0000256" key="1">
    <source>
        <dbReference type="ARBA" id="ARBA00006226"/>
    </source>
</evidence>
<feature type="region of interest" description="Disordered" evidence="3">
    <location>
        <begin position="104"/>
        <end position="124"/>
    </location>
</feature>
<dbReference type="Proteomes" id="UP000274556">
    <property type="component" value="Unassembled WGS sequence"/>
</dbReference>
<dbReference type="PANTHER" id="PTHR33755:SF8">
    <property type="entry name" value="TOXIN PARE2"/>
    <property type="match status" value="1"/>
</dbReference>
<sequence>MIGKRLLLRPLAQADIDAIVAYCRAEGGASLATQFADRLEHTLRTLATHSAIGSGRYADLLGIPGLRSWPIKQSAYLIFYVDDAGQIDIWRVLHGRRDISALLGESDPGEGDHDGLLADGAGGA</sequence>
<dbReference type="EMBL" id="RBXL01000001">
    <property type="protein sequence ID" value="RKT44341.1"/>
    <property type="molecule type" value="Genomic_DNA"/>
</dbReference>
<organism evidence="4 5">
    <name type="scientific">Thiocapsa rosea</name>
    <dbReference type="NCBI Taxonomy" id="69360"/>
    <lineage>
        <taxon>Bacteria</taxon>
        <taxon>Pseudomonadati</taxon>
        <taxon>Pseudomonadota</taxon>
        <taxon>Gammaproteobacteria</taxon>
        <taxon>Chromatiales</taxon>
        <taxon>Chromatiaceae</taxon>
        <taxon>Thiocapsa</taxon>
    </lineage>
</organism>
<protein>
    <submittedName>
        <fullName evidence="4">Toxin ParE1/3/4</fullName>
    </submittedName>
</protein>
<accession>A0A495V4K0</accession>
<dbReference type="InterPro" id="IPR035093">
    <property type="entry name" value="RelE/ParE_toxin_dom_sf"/>
</dbReference>
<keyword evidence="5" id="KW-1185">Reference proteome</keyword>
<evidence type="ECO:0000313" key="5">
    <source>
        <dbReference type="Proteomes" id="UP000274556"/>
    </source>
</evidence>
<dbReference type="Pfam" id="PF05016">
    <property type="entry name" value="ParE_toxin"/>
    <property type="match status" value="1"/>
</dbReference>
<evidence type="ECO:0000256" key="3">
    <source>
        <dbReference type="SAM" id="MobiDB-lite"/>
    </source>
</evidence>
<evidence type="ECO:0000313" key="4">
    <source>
        <dbReference type="EMBL" id="RKT44341.1"/>
    </source>
</evidence>
<evidence type="ECO:0000256" key="2">
    <source>
        <dbReference type="ARBA" id="ARBA00022649"/>
    </source>
</evidence>
<name>A0A495V4K0_9GAMM</name>
<dbReference type="InterPro" id="IPR007712">
    <property type="entry name" value="RelE/ParE_toxin"/>
</dbReference>
<dbReference type="RefSeq" id="WP_120796792.1">
    <property type="nucleotide sequence ID" value="NZ_RBXL01000001.1"/>
</dbReference>
<dbReference type="InterPro" id="IPR051803">
    <property type="entry name" value="TA_system_RelE-like_toxin"/>
</dbReference>
<dbReference type="AlphaFoldDB" id="A0A495V4K0"/>
<keyword evidence="2" id="KW-1277">Toxin-antitoxin system</keyword>